<dbReference type="Pfam" id="PF01420">
    <property type="entry name" value="Methylase_S"/>
    <property type="match status" value="1"/>
</dbReference>
<evidence type="ECO:0000313" key="8">
    <source>
        <dbReference type="Proteomes" id="UP000184388"/>
    </source>
</evidence>
<feature type="domain" description="Type I restriction modification DNA specificity" evidence="6">
    <location>
        <begin position="10"/>
        <end position="183"/>
    </location>
</feature>
<comment type="caution">
    <text evidence="7">The sequence shown here is derived from an EMBL/GenBank/DDBJ whole genome shotgun (WGS) entry which is preliminary data.</text>
</comment>
<dbReference type="AlphaFoldDB" id="A0A9X8QQD6"/>
<reference evidence="8" key="1">
    <citation type="submission" date="2016-11" db="EMBL/GenBank/DDBJ databases">
        <authorList>
            <person name="Jaros S."/>
            <person name="Januszkiewicz K."/>
            <person name="Wedrychowicz H."/>
        </authorList>
    </citation>
    <scope>NUCLEOTIDE SEQUENCE [LARGE SCALE GENOMIC DNA]</scope>
    <source>
        <strain evidence="8">CGMCC 4.3555</strain>
    </source>
</reference>
<keyword evidence="2" id="KW-0680">Restriction system</keyword>
<dbReference type="Gene3D" id="3.90.220.20">
    <property type="entry name" value="DNA methylase specificity domains"/>
    <property type="match status" value="2"/>
</dbReference>
<sequence length="418" mass="47200">MTWTRLPIKRLGDVFLGKMIQPEPKLESDIAAPYLRAAHVQPYGQIIDVDDKTMWFSEGELRLHDLRADDVVIVEGGAGYGRSAVVRTDRKGWGFQNSIVRIRPRPLRATGRFLDYALQAALAAGEIEIACFTATIPHFTADKVGAFPVPAPPVEEQRAIADYLDRETDRIDTLIEEQKRLIEMLRERRSALIDVTVWSGLDPRAPQGPTGIDPVSMAPAHWRRVRNKNLFFESSAVSVDGDEELLTVSHLTGITPRSEKRNVTMIEAESLEGYRLVEPGDLVINTMWAWMGALGVSKISGIVSPAYGVYRPLVQVEVEPRYFDYLYRSRPYVTEMTRHSRGIWESRLRLYPESFLRLPVVLPPVDEQRRIADFLDEQTLKIDALIFEAETFVQLAGERRSALIMAAVTGQIDVREAA</sequence>
<keyword evidence="7" id="KW-0378">Hydrolase</keyword>
<evidence type="ECO:0000256" key="5">
    <source>
        <dbReference type="SAM" id="Coils"/>
    </source>
</evidence>
<dbReference type="Proteomes" id="UP000184388">
    <property type="component" value="Unassembled WGS sequence"/>
</dbReference>
<evidence type="ECO:0000256" key="3">
    <source>
        <dbReference type="ARBA" id="ARBA00023125"/>
    </source>
</evidence>
<proteinExistence type="inferred from homology"/>
<accession>A0A9X8QQD6</accession>
<dbReference type="GO" id="GO:0009307">
    <property type="term" value="P:DNA restriction-modification system"/>
    <property type="evidence" value="ECO:0007669"/>
    <property type="project" value="UniProtKB-KW"/>
</dbReference>
<evidence type="ECO:0000313" key="7">
    <source>
        <dbReference type="EMBL" id="SHL26343.1"/>
    </source>
</evidence>
<keyword evidence="5" id="KW-0175">Coiled coil</keyword>
<protein>
    <submittedName>
        <fullName evidence="7">Restriction endonuclease S subunit</fullName>
    </submittedName>
</protein>
<comment type="subunit">
    <text evidence="4">The methyltransferase is composed of M and S polypeptides.</text>
</comment>
<keyword evidence="7" id="KW-0255">Endonuclease</keyword>
<evidence type="ECO:0000256" key="1">
    <source>
        <dbReference type="ARBA" id="ARBA00010923"/>
    </source>
</evidence>
<comment type="similarity">
    <text evidence="1">Belongs to the type-I restriction system S methylase family.</text>
</comment>
<dbReference type="EMBL" id="FRBK01000003">
    <property type="protein sequence ID" value="SHL26343.1"/>
    <property type="molecule type" value="Genomic_DNA"/>
</dbReference>
<dbReference type="PANTHER" id="PTHR43140:SF1">
    <property type="entry name" value="TYPE I RESTRICTION ENZYME ECOKI SPECIFICITY SUBUNIT"/>
    <property type="match status" value="1"/>
</dbReference>
<dbReference type="RefSeq" id="WP_073443655.1">
    <property type="nucleotide sequence ID" value="NZ_FRBK01000003.1"/>
</dbReference>
<evidence type="ECO:0000259" key="6">
    <source>
        <dbReference type="Pfam" id="PF01420"/>
    </source>
</evidence>
<evidence type="ECO:0000256" key="2">
    <source>
        <dbReference type="ARBA" id="ARBA00022747"/>
    </source>
</evidence>
<gene>
    <name evidence="7" type="ORF">SAMN05216268_103399</name>
</gene>
<dbReference type="PANTHER" id="PTHR43140">
    <property type="entry name" value="TYPE-1 RESTRICTION ENZYME ECOKI SPECIFICITY PROTEIN"/>
    <property type="match status" value="1"/>
</dbReference>
<dbReference type="InterPro" id="IPR000055">
    <property type="entry name" value="Restrct_endonuc_typeI_TRD"/>
</dbReference>
<dbReference type="SUPFAM" id="SSF116734">
    <property type="entry name" value="DNA methylase specificity domain"/>
    <property type="match status" value="2"/>
</dbReference>
<dbReference type="GO" id="GO:0004519">
    <property type="term" value="F:endonuclease activity"/>
    <property type="evidence" value="ECO:0007669"/>
    <property type="project" value="UniProtKB-KW"/>
</dbReference>
<dbReference type="GO" id="GO:0003677">
    <property type="term" value="F:DNA binding"/>
    <property type="evidence" value="ECO:0007669"/>
    <property type="project" value="UniProtKB-KW"/>
</dbReference>
<dbReference type="InterPro" id="IPR044946">
    <property type="entry name" value="Restrct_endonuc_typeI_TRD_sf"/>
</dbReference>
<name>A0A9X8QQD6_9ACTN</name>
<evidence type="ECO:0000256" key="4">
    <source>
        <dbReference type="ARBA" id="ARBA00038652"/>
    </source>
</evidence>
<keyword evidence="7" id="KW-0540">Nuclease</keyword>
<dbReference type="InterPro" id="IPR051212">
    <property type="entry name" value="Type-I_RE_S_subunit"/>
</dbReference>
<keyword evidence="3" id="KW-0238">DNA-binding</keyword>
<feature type="coiled-coil region" evidence="5">
    <location>
        <begin position="164"/>
        <end position="195"/>
    </location>
</feature>
<organism evidence="7 8">
    <name type="scientific">Streptomyces yunnanensis</name>
    <dbReference type="NCBI Taxonomy" id="156453"/>
    <lineage>
        <taxon>Bacteria</taxon>
        <taxon>Bacillati</taxon>
        <taxon>Actinomycetota</taxon>
        <taxon>Actinomycetes</taxon>
        <taxon>Kitasatosporales</taxon>
        <taxon>Streptomycetaceae</taxon>
        <taxon>Streptomyces</taxon>
    </lineage>
</organism>